<dbReference type="Pfam" id="PF12957">
    <property type="entry name" value="DUF3846"/>
    <property type="match status" value="1"/>
</dbReference>
<feature type="domain" description="DUF3846" evidence="1">
    <location>
        <begin position="5"/>
        <end position="90"/>
    </location>
</feature>
<evidence type="ECO:0000313" key="2">
    <source>
        <dbReference type="EMBL" id="MDN4523940.1"/>
    </source>
</evidence>
<reference evidence="2" key="1">
    <citation type="submission" date="2023-07" db="EMBL/GenBank/DDBJ databases">
        <title>Fictibacillus sp. isolated from freshwater pond.</title>
        <authorList>
            <person name="Kirdat K."/>
            <person name="Bhat A."/>
            <person name="Mourya A."/>
            <person name="Yadav A."/>
        </authorList>
    </citation>
    <scope>NUCLEOTIDE SEQUENCE</scope>
    <source>
        <strain evidence="2">NE201</strain>
    </source>
</reference>
<dbReference type="InterPro" id="IPR024559">
    <property type="entry name" value="DUF3846"/>
</dbReference>
<name>A0ABT8HTZ1_9BACL</name>
<protein>
    <recommendedName>
        <fullName evidence="1">DUF3846 domain-containing protein</fullName>
    </recommendedName>
</protein>
<dbReference type="Proteomes" id="UP001172721">
    <property type="component" value="Unassembled WGS sequence"/>
</dbReference>
<gene>
    <name evidence="2" type="ORF">QYB97_05610</name>
</gene>
<accession>A0ABT8HTZ1</accession>
<evidence type="ECO:0000313" key="3">
    <source>
        <dbReference type="Proteomes" id="UP001172721"/>
    </source>
</evidence>
<evidence type="ECO:0000259" key="1">
    <source>
        <dbReference type="Pfam" id="PF12957"/>
    </source>
</evidence>
<sequence>MSELHVVMVMPQKRPYITDIPNTTKEFEQIVGGPVDILGFQRQYKIVCNIEEGYDLTYNKKKPSSTFFVVKYQDQFESLSDTEAEEVKEVLKVKLKKWK</sequence>
<organism evidence="2 3">
    <name type="scientific">Fictibacillus fluitans</name>
    <dbReference type="NCBI Taxonomy" id="3058422"/>
    <lineage>
        <taxon>Bacteria</taxon>
        <taxon>Bacillati</taxon>
        <taxon>Bacillota</taxon>
        <taxon>Bacilli</taxon>
        <taxon>Bacillales</taxon>
        <taxon>Fictibacillaceae</taxon>
        <taxon>Fictibacillus</taxon>
    </lineage>
</organism>
<dbReference type="EMBL" id="JAUHTR010000002">
    <property type="protein sequence ID" value="MDN4523940.1"/>
    <property type="molecule type" value="Genomic_DNA"/>
</dbReference>
<proteinExistence type="predicted"/>
<dbReference type="RefSeq" id="WP_301164996.1">
    <property type="nucleotide sequence ID" value="NZ_JAUHTR010000002.1"/>
</dbReference>
<comment type="caution">
    <text evidence="2">The sequence shown here is derived from an EMBL/GenBank/DDBJ whole genome shotgun (WGS) entry which is preliminary data.</text>
</comment>
<keyword evidence="3" id="KW-1185">Reference proteome</keyword>